<evidence type="ECO:0000256" key="1">
    <source>
        <dbReference type="ARBA" id="ARBA00023125"/>
    </source>
</evidence>
<evidence type="ECO:0000259" key="2">
    <source>
        <dbReference type="PROSITE" id="PS50043"/>
    </source>
</evidence>
<dbReference type="InterPro" id="IPR039420">
    <property type="entry name" value="WalR-like"/>
</dbReference>
<dbReference type="InterPro" id="IPR016032">
    <property type="entry name" value="Sig_transdc_resp-reg_C-effctor"/>
</dbReference>
<dbReference type="GO" id="GO:0006355">
    <property type="term" value="P:regulation of DNA-templated transcription"/>
    <property type="evidence" value="ECO:0007669"/>
    <property type="project" value="InterPro"/>
</dbReference>
<dbReference type="PANTHER" id="PTHR43214:SF43">
    <property type="entry name" value="TWO-COMPONENT RESPONSE REGULATOR"/>
    <property type="match status" value="1"/>
</dbReference>
<accession>A0A1W1D3S8</accession>
<dbReference type="Gene3D" id="1.10.10.10">
    <property type="entry name" value="Winged helix-like DNA-binding domain superfamily/Winged helix DNA-binding domain"/>
    <property type="match status" value="1"/>
</dbReference>
<reference evidence="3" key="1">
    <citation type="submission" date="2016-10" db="EMBL/GenBank/DDBJ databases">
        <authorList>
            <person name="de Groot N.N."/>
        </authorList>
    </citation>
    <scope>NUCLEOTIDE SEQUENCE</scope>
</reference>
<dbReference type="SUPFAM" id="SSF46894">
    <property type="entry name" value="C-terminal effector domain of the bipartite response regulators"/>
    <property type="match status" value="1"/>
</dbReference>
<evidence type="ECO:0000313" key="3">
    <source>
        <dbReference type="EMBL" id="SFV75269.1"/>
    </source>
</evidence>
<dbReference type="CDD" id="cd06170">
    <property type="entry name" value="LuxR_C_like"/>
    <property type="match status" value="1"/>
</dbReference>
<dbReference type="PROSITE" id="PS50043">
    <property type="entry name" value="HTH_LUXR_2"/>
    <property type="match status" value="1"/>
</dbReference>
<dbReference type="AlphaFoldDB" id="A0A1W1D3S8"/>
<name>A0A1W1D3S8_9ZZZZ</name>
<sequence length="188" mass="22312">MKKYFLVRDKATQNYLNTLFIKNNYITPKDTIEPSILFVHLQSYKKEIDTIFSHFEHCYIAILSDNPSFEEGYKLLQFHIKAYANTYMAKIHYQQLIMMLENNNTWFYPDFTQKLLDYALTNHKPSQDKLQQLTPKELEVAKLVAKSLKNHEIAQKLGIKERTVKQHLSNIFEKLHIKDRVSLALLMK</sequence>
<organism evidence="3">
    <name type="scientific">hydrothermal vent metagenome</name>
    <dbReference type="NCBI Taxonomy" id="652676"/>
    <lineage>
        <taxon>unclassified sequences</taxon>
        <taxon>metagenomes</taxon>
        <taxon>ecological metagenomes</taxon>
    </lineage>
</organism>
<dbReference type="SMART" id="SM00421">
    <property type="entry name" value="HTH_LUXR"/>
    <property type="match status" value="1"/>
</dbReference>
<dbReference type="Pfam" id="PF00196">
    <property type="entry name" value="GerE"/>
    <property type="match status" value="1"/>
</dbReference>
<feature type="domain" description="HTH luxR-type" evidence="2">
    <location>
        <begin position="126"/>
        <end position="188"/>
    </location>
</feature>
<dbReference type="GO" id="GO:0003677">
    <property type="term" value="F:DNA binding"/>
    <property type="evidence" value="ECO:0007669"/>
    <property type="project" value="UniProtKB-KW"/>
</dbReference>
<gene>
    <name evidence="3" type="ORF">MNB_SM-3-942</name>
</gene>
<proteinExistence type="predicted"/>
<dbReference type="EMBL" id="FPHP01000025">
    <property type="protein sequence ID" value="SFV75269.1"/>
    <property type="molecule type" value="Genomic_DNA"/>
</dbReference>
<keyword evidence="1" id="KW-0238">DNA-binding</keyword>
<dbReference type="InterPro" id="IPR036388">
    <property type="entry name" value="WH-like_DNA-bd_sf"/>
</dbReference>
<dbReference type="InterPro" id="IPR000792">
    <property type="entry name" value="Tscrpt_reg_LuxR_C"/>
</dbReference>
<dbReference type="PRINTS" id="PR00038">
    <property type="entry name" value="HTHLUXR"/>
</dbReference>
<protein>
    <submittedName>
        <fullName evidence="3">Putative LuxR-family transcriptional regulator</fullName>
    </submittedName>
</protein>
<dbReference type="PANTHER" id="PTHR43214">
    <property type="entry name" value="TWO-COMPONENT RESPONSE REGULATOR"/>
    <property type="match status" value="1"/>
</dbReference>